<accession>A0A0F9AXD1</accession>
<evidence type="ECO:0000313" key="1">
    <source>
        <dbReference type="EMBL" id="KKK76971.1"/>
    </source>
</evidence>
<dbReference type="AlphaFoldDB" id="A0A0F9AXD1"/>
<protein>
    <recommendedName>
        <fullName evidence="2">Holin</fullName>
    </recommendedName>
</protein>
<comment type="caution">
    <text evidence="1">The sequence shown here is derived from an EMBL/GenBank/DDBJ whole genome shotgun (WGS) entry which is preliminary data.</text>
</comment>
<organism evidence="1">
    <name type="scientific">marine sediment metagenome</name>
    <dbReference type="NCBI Taxonomy" id="412755"/>
    <lineage>
        <taxon>unclassified sequences</taxon>
        <taxon>metagenomes</taxon>
        <taxon>ecological metagenomes</taxon>
    </lineage>
</organism>
<gene>
    <name evidence="1" type="ORF">LCGC14_2858300</name>
</gene>
<dbReference type="EMBL" id="LAZR01055174">
    <property type="protein sequence ID" value="KKK76971.1"/>
    <property type="molecule type" value="Genomic_DNA"/>
</dbReference>
<evidence type="ECO:0008006" key="2">
    <source>
        <dbReference type="Google" id="ProtNLM"/>
    </source>
</evidence>
<name>A0A0F9AXD1_9ZZZZ</name>
<dbReference type="Pfam" id="PF16945">
    <property type="entry name" value="Phage_r1t_holin"/>
    <property type="match status" value="1"/>
</dbReference>
<proteinExistence type="predicted"/>
<reference evidence="1" key="1">
    <citation type="journal article" date="2015" name="Nature">
        <title>Complex archaea that bridge the gap between prokaryotes and eukaryotes.</title>
        <authorList>
            <person name="Spang A."/>
            <person name="Saw J.H."/>
            <person name="Jorgensen S.L."/>
            <person name="Zaremba-Niedzwiedzka K."/>
            <person name="Martijn J."/>
            <person name="Lind A.E."/>
            <person name="van Eijk R."/>
            <person name="Schleper C."/>
            <person name="Guy L."/>
            <person name="Ettema T.J."/>
        </authorList>
    </citation>
    <scope>NUCLEOTIDE SEQUENCE</scope>
</reference>
<dbReference type="InterPro" id="IPR020109">
    <property type="entry name" value="Holin_r1t"/>
</dbReference>
<sequence>MNWKDIGVRAGKTFLQAFLAVVIATQIGSVTDLANVELLDQATVAGLAALFSFAQNVLAQLDK</sequence>